<comment type="caution">
    <text evidence="2">The sequence shown here is derived from an EMBL/GenBank/DDBJ whole genome shotgun (WGS) entry which is preliminary data.</text>
</comment>
<dbReference type="InterPro" id="IPR036691">
    <property type="entry name" value="Endo/exonu/phosph_ase_sf"/>
</dbReference>
<proteinExistence type="predicted"/>
<dbReference type="EMBL" id="JAZGQO010000010">
    <property type="protein sequence ID" value="KAK6175887.1"/>
    <property type="molecule type" value="Genomic_DNA"/>
</dbReference>
<accession>A0AAN8PCI5</accession>
<dbReference type="PANTHER" id="PTHR46670">
    <property type="entry name" value="ENDO/EXONUCLEASE/PHOSPHATASE DOMAIN-CONTAINING PROTEIN"/>
    <property type="match status" value="1"/>
</dbReference>
<feature type="domain" description="Endonuclease/exonuclease/phosphatase" evidence="1">
    <location>
        <begin position="92"/>
        <end position="293"/>
    </location>
</feature>
<dbReference type="SUPFAM" id="SSF56219">
    <property type="entry name" value="DNase I-like"/>
    <property type="match status" value="1"/>
</dbReference>
<keyword evidence="3" id="KW-1185">Reference proteome</keyword>
<reference evidence="2 3" key="1">
    <citation type="submission" date="2024-01" db="EMBL/GenBank/DDBJ databases">
        <title>The genome of the rayed Mediterranean limpet Patella caerulea (Linnaeus, 1758).</title>
        <authorList>
            <person name="Anh-Thu Weber A."/>
            <person name="Halstead-Nussloch G."/>
        </authorList>
    </citation>
    <scope>NUCLEOTIDE SEQUENCE [LARGE SCALE GENOMIC DNA]</scope>
    <source>
        <strain evidence="2">AATW-2023a</strain>
        <tissue evidence="2">Whole specimen</tissue>
    </source>
</reference>
<dbReference type="Proteomes" id="UP001347796">
    <property type="component" value="Unassembled WGS sequence"/>
</dbReference>
<dbReference type="Gene3D" id="3.60.10.10">
    <property type="entry name" value="Endonuclease/exonuclease/phosphatase"/>
    <property type="match status" value="1"/>
</dbReference>
<gene>
    <name evidence="2" type="ORF">SNE40_014264</name>
</gene>
<evidence type="ECO:0000313" key="2">
    <source>
        <dbReference type="EMBL" id="KAK6175887.1"/>
    </source>
</evidence>
<dbReference type="GO" id="GO:0003824">
    <property type="term" value="F:catalytic activity"/>
    <property type="evidence" value="ECO:0007669"/>
    <property type="project" value="InterPro"/>
</dbReference>
<name>A0AAN8PCI5_PATCE</name>
<dbReference type="PANTHER" id="PTHR46670:SF3">
    <property type="entry name" value="ENDONUCLEASE_EXONUCLEASE_PHOSPHATASE DOMAIN-CONTAINING PROTEIN"/>
    <property type="match status" value="1"/>
</dbReference>
<dbReference type="AlphaFoldDB" id="A0AAN8PCI5"/>
<evidence type="ECO:0000313" key="3">
    <source>
        <dbReference type="Proteomes" id="UP001347796"/>
    </source>
</evidence>
<dbReference type="Pfam" id="PF03372">
    <property type="entry name" value="Exo_endo_phos"/>
    <property type="match status" value="1"/>
</dbReference>
<sequence length="473" mass="54806">MQSHLYYPAVKFFPVHNVIPLFKVNQPERHLVETKRGVRAGKNKQRSIRTITTVKQDRLIKHNRGVNPNNLTPINTGHKINKPNKNTRLCVLNCRSVRNKAIKLNEFIIENKLDIFALTETWLTDSNDQTALAELVPTGYSIPSVPRNKRGGGVALIFKSSIKSTKPRLEKFKCFECLDSLVSIKQKNPRLIIIYRPPGKSAELFFNEFQTFLEDVSHSNSELVITGDFNFHYDKDNDKSSSRLKNILDTHSLYQHAKIKTHKRGHILDLVISRESETSIGKLTVQDHILSDHFPVFSDLEIEPTNFPVQSLQVRNLKNFDKNVFLSELEITQFQDIVDLDNVNIKAIQFIELLQSVLDKLYPAKTKNIRIRPISEWFNDDVLQAKRSRNKAERRWRKTKLHVHQEIYQQEKHNFTRIIKKAKQSYYSDKIHNSSNKAKEIFRVSNSLSNHNYGATILPNSDNDQQLADKFSS</sequence>
<protein>
    <recommendedName>
        <fullName evidence="1">Endonuclease/exonuclease/phosphatase domain-containing protein</fullName>
    </recommendedName>
</protein>
<organism evidence="2 3">
    <name type="scientific">Patella caerulea</name>
    <name type="common">Rayed Mediterranean limpet</name>
    <dbReference type="NCBI Taxonomy" id="87958"/>
    <lineage>
        <taxon>Eukaryota</taxon>
        <taxon>Metazoa</taxon>
        <taxon>Spiralia</taxon>
        <taxon>Lophotrochozoa</taxon>
        <taxon>Mollusca</taxon>
        <taxon>Gastropoda</taxon>
        <taxon>Patellogastropoda</taxon>
        <taxon>Patelloidea</taxon>
        <taxon>Patellidae</taxon>
        <taxon>Patella</taxon>
    </lineage>
</organism>
<evidence type="ECO:0000259" key="1">
    <source>
        <dbReference type="Pfam" id="PF03372"/>
    </source>
</evidence>
<dbReference type="InterPro" id="IPR005135">
    <property type="entry name" value="Endo/exonuclease/phosphatase"/>
</dbReference>